<dbReference type="RefSeq" id="WP_145066807.1">
    <property type="nucleotide sequence ID" value="NZ_CP036287.1"/>
</dbReference>
<dbReference type="PROSITE" id="PS51273">
    <property type="entry name" value="GATASE_TYPE_1"/>
    <property type="match status" value="1"/>
</dbReference>
<keyword evidence="3" id="KW-0032">Aminotransferase</keyword>
<organism evidence="3 4">
    <name type="scientific">Engelhardtia mirabilis</name>
    <dbReference type="NCBI Taxonomy" id="2528011"/>
    <lineage>
        <taxon>Bacteria</taxon>
        <taxon>Pseudomonadati</taxon>
        <taxon>Planctomycetota</taxon>
        <taxon>Planctomycetia</taxon>
        <taxon>Planctomycetia incertae sedis</taxon>
        <taxon>Engelhardtia</taxon>
    </lineage>
</organism>
<dbReference type="GO" id="GO:0004049">
    <property type="term" value="F:anthranilate synthase activity"/>
    <property type="evidence" value="ECO:0007669"/>
    <property type="project" value="TreeGrafter"/>
</dbReference>
<dbReference type="InterPro" id="IPR006221">
    <property type="entry name" value="TrpG/PapA_dom"/>
</dbReference>
<dbReference type="Proteomes" id="UP000316921">
    <property type="component" value="Chromosome"/>
</dbReference>
<dbReference type="AlphaFoldDB" id="A0A518BM74"/>
<accession>A0A518BM74</accession>
<dbReference type="InterPro" id="IPR017926">
    <property type="entry name" value="GATASE"/>
</dbReference>
<dbReference type="PANTHER" id="PTHR43418">
    <property type="entry name" value="MULTIFUNCTIONAL TRYPTOPHAN BIOSYNTHESIS PROTEIN-RELATED"/>
    <property type="match status" value="1"/>
</dbReference>
<dbReference type="PRINTS" id="PR00097">
    <property type="entry name" value="ANTSNTHASEII"/>
</dbReference>
<dbReference type="PANTHER" id="PTHR43418:SF4">
    <property type="entry name" value="MULTIFUNCTIONAL TRYPTOPHAN BIOSYNTHESIS PROTEIN"/>
    <property type="match status" value="1"/>
</dbReference>
<dbReference type="GO" id="GO:0046820">
    <property type="term" value="F:4-amino-4-deoxychorismate synthase activity"/>
    <property type="evidence" value="ECO:0007669"/>
    <property type="project" value="UniProtKB-EC"/>
</dbReference>
<evidence type="ECO:0000313" key="3">
    <source>
        <dbReference type="EMBL" id="QDU68088.1"/>
    </source>
</evidence>
<dbReference type="FunFam" id="3.40.50.880:FF:000003">
    <property type="entry name" value="Anthranilate synthase component II"/>
    <property type="match status" value="1"/>
</dbReference>
<dbReference type="KEGG" id="pbap:Pla133_31820"/>
<name>A0A518BM74_9BACT</name>
<evidence type="ECO:0000256" key="1">
    <source>
        <dbReference type="ARBA" id="ARBA00022962"/>
    </source>
</evidence>
<keyword evidence="1" id="KW-0315">Glutamine amidotransferase</keyword>
<keyword evidence="3" id="KW-0808">Transferase</keyword>
<dbReference type="SUPFAM" id="SSF52317">
    <property type="entry name" value="Class I glutamine amidotransferase-like"/>
    <property type="match status" value="1"/>
</dbReference>
<protein>
    <submittedName>
        <fullName evidence="3">Aminodeoxychorismate synthase component 2</fullName>
        <ecNumber evidence="3">2.6.1.85</ecNumber>
    </submittedName>
</protein>
<dbReference type="Pfam" id="PF00117">
    <property type="entry name" value="GATase"/>
    <property type="match status" value="1"/>
</dbReference>
<dbReference type="GO" id="GO:0005829">
    <property type="term" value="C:cytosol"/>
    <property type="evidence" value="ECO:0007669"/>
    <property type="project" value="TreeGrafter"/>
</dbReference>
<feature type="domain" description="Glutamine amidotransferase" evidence="2">
    <location>
        <begin position="3"/>
        <end position="185"/>
    </location>
</feature>
<dbReference type="NCBIfam" id="TIGR00566">
    <property type="entry name" value="trpG_papA"/>
    <property type="match status" value="1"/>
</dbReference>
<dbReference type="Gene3D" id="3.40.50.880">
    <property type="match status" value="1"/>
</dbReference>
<keyword evidence="4" id="KW-1185">Reference proteome</keyword>
<reference evidence="3 4" key="1">
    <citation type="submission" date="2019-02" db="EMBL/GenBank/DDBJ databases">
        <title>Deep-cultivation of Planctomycetes and their phenomic and genomic characterization uncovers novel biology.</title>
        <authorList>
            <person name="Wiegand S."/>
            <person name="Jogler M."/>
            <person name="Boedeker C."/>
            <person name="Pinto D."/>
            <person name="Vollmers J."/>
            <person name="Rivas-Marin E."/>
            <person name="Kohn T."/>
            <person name="Peeters S.H."/>
            <person name="Heuer A."/>
            <person name="Rast P."/>
            <person name="Oberbeckmann S."/>
            <person name="Bunk B."/>
            <person name="Jeske O."/>
            <person name="Meyerdierks A."/>
            <person name="Storesund J.E."/>
            <person name="Kallscheuer N."/>
            <person name="Luecker S."/>
            <person name="Lage O.M."/>
            <person name="Pohl T."/>
            <person name="Merkel B.J."/>
            <person name="Hornburger P."/>
            <person name="Mueller R.-W."/>
            <person name="Bruemmer F."/>
            <person name="Labrenz M."/>
            <person name="Spormann A.M."/>
            <person name="Op den Camp H."/>
            <person name="Overmann J."/>
            <person name="Amann R."/>
            <person name="Jetten M.S.M."/>
            <person name="Mascher T."/>
            <person name="Medema M.H."/>
            <person name="Devos D.P."/>
            <person name="Kaster A.-K."/>
            <person name="Ovreas L."/>
            <person name="Rohde M."/>
            <person name="Galperin M.Y."/>
            <person name="Jogler C."/>
        </authorList>
    </citation>
    <scope>NUCLEOTIDE SEQUENCE [LARGE SCALE GENOMIC DNA]</scope>
    <source>
        <strain evidence="3 4">Pla133</strain>
    </source>
</reference>
<dbReference type="InterPro" id="IPR050472">
    <property type="entry name" value="Anth_synth/Amidotransfase"/>
</dbReference>
<evidence type="ECO:0000259" key="2">
    <source>
        <dbReference type="Pfam" id="PF00117"/>
    </source>
</evidence>
<dbReference type="InterPro" id="IPR029062">
    <property type="entry name" value="Class_I_gatase-like"/>
</dbReference>
<dbReference type="PRINTS" id="PR00096">
    <property type="entry name" value="GATASE"/>
</dbReference>
<gene>
    <name evidence="3" type="primary">pabA</name>
    <name evidence="3" type="ORF">Pla133_31820</name>
</gene>
<dbReference type="PRINTS" id="PR00099">
    <property type="entry name" value="CPSGATASE"/>
</dbReference>
<dbReference type="EMBL" id="CP036287">
    <property type="protein sequence ID" value="QDU68088.1"/>
    <property type="molecule type" value="Genomic_DNA"/>
</dbReference>
<dbReference type="EC" id="2.6.1.85" evidence="3"/>
<proteinExistence type="predicted"/>
<dbReference type="CDD" id="cd01743">
    <property type="entry name" value="GATase1_Anthranilate_Synthase"/>
    <property type="match status" value="1"/>
</dbReference>
<dbReference type="GO" id="GO:0000162">
    <property type="term" value="P:L-tryptophan biosynthetic process"/>
    <property type="evidence" value="ECO:0007669"/>
    <property type="project" value="TreeGrafter"/>
</dbReference>
<evidence type="ECO:0000313" key="4">
    <source>
        <dbReference type="Proteomes" id="UP000316921"/>
    </source>
</evidence>
<sequence length="200" mass="21627">MILLLDHRDSFTFNVAQGLLALGAKVEVVRLDGLEPAELLARKPTGVVLGPGPGHPAAAHATAALVRMAPPDLPLLGICLGHQVLAQVHGARVVRAPRPEHGRADRIDHDGRGLFLDLPSTLEVGRYHSLAVDPASLPAELELAAWSSDGCPMALRHRHLPHDGLQFHPDSILSECGQDLFARWLERVGDARQPRRSTSR</sequence>